<dbReference type="EMBL" id="JADYXP020000004">
    <property type="protein sequence ID" value="KAL0125945.1"/>
    <property type="molecule type" value="Genomic_DNA"/>
</dbReference>
<proteinExistence type="predicted"/>
<organism evidence="1 2">
    <name type="scientific">Cardiocondyla obscurior</name>
    <dbReference type="NCBI Taxonomy" id="286306"/>
    <lineage>
        <taxon>Eukaryota</taxon>
        <taxon>Metazoa</taxon>
        <taxon>Ecdysozoa</taxon>
        <taxon>Arthropoda</taxon>
        <taxon>Hexapoda</taxon>
        <taxon>Insecta</taxon>
        <taxon>Pterygota</taxon>
        <taxon>Neoptera</taxon>
        <taxon>Endopterygota</taxon>
        <taxon>Hymenoptera</taxon>
        <taxon>Apocrita</taxon>
        <taxon>Aculeata</taxon>
        <taxon>Formicoidea</taxon>
        <taxon>Formicidae</taxon>
        <taxon>Myrmicinae</taxon>
        <taxon>Cardiocondyla</taxon>
    </lineage>
</organism>
<dbReference type="AlphaFoldDB" id="A0AAW2GEC3"/>
<gene>
    <name evidence="1" type="ORF">PUN28_004789</name>
</gene>
<accession>A0AAW2GEC3</accession>
<sequence length="140" mass="16053">MSRWVRMISYVHALVKRNRVNHIISRASPFAAKYMYRPDPRLAYRSFFSARAFRVAISQGGPRREAVFFEVARDHTRFRTIRSPNCAGAVLYSGEKRARVVVCLLREVPCSGRIATFCDAQYTVAVLFYASTRIRTVLGN</sequence>
<comment type="caution">
    <text evidence="1">The sequence shown here is derived from an EMBL/GenBank/DDBJ whole genome shotgun (WGS) entry which is preliminary data.</text>
</comment>
<protein>
    <submittedName>
        <fullName evidence="1">Uncharacterized protein</fullName>
    </submittedName>
</protein>
<evidence type="ECO:0000313" key="2">
    <source>
        <dbReference type="Proteomes" id="UP001430953"/>
    </source>
</evidence>
<evidence type="ECO:0000313" key="1">
    <source>
        <dbReference type="EMBL" id="KAL0125945.1"/>
    </source>
</evidence>
<name>A0AAW2GEC3_9HYME</name>
<dbReference type="Proteomes" id="UP001430953">
    <property type="component" value="Unassembled WGS sequence"/>
</dbReference>
<keyword evidence="2" id="KW-1185">Reference proteome</keyword>
<reference evidence="1 2" key="1">
    <citation type="submission" date="2023-03" db="EMBL/GenBank/DDBJ databases">
        <title>High recombination rates correlate with genetic variation in Cardiocondyla obscurior ants.</title>
        <authorList>
            <person name="Errbii M."/>
        </authorList>
    </citation>
    <scope>NUCLEOTIDE SEQUENCE [LARGE SCALE GENOMIC DNA]</scope>
    <source>
        <strain evidence="1">Alpha-2009</strain>
        <tissue evidence="1">Whole body</tissue>
    </source>
</reference>